<dbReference type="EMBL" id="JADCSA010000021">
    <property type="protein sequence ID" value="MBE7325989.1"/>
    <property type="molecule type" value="Genomic_DNA"/>
</dbReference>
<gene>
    <name evidence="3" type="ORF">IEQ44_15170</name>
</gene>
<dbReference type="RefSeq" id="WP_193639319.1">
    <property type="nucleotide sequence ID" value="NZ_JADCSA010000021.1"/>
</dbReference>
<accession>A0ABR9RWN3</accession>
<feature type="region of interest" description="Disordered" evidence="1">
    <location>
        <begin position="1"/>
        <end position="22"/>
    </location>
</feature>
<evidence type="ECO:0008006" key="5">
    <source>
        <dbReference type="Google" id="ProtNLM"/>
    </source>
</evidence>
<keyword evidence="2" id="KW-0812">Transmembrane</keyword>
<comment type="caution">
    <text evidence="3">The sequence shown here is derived from an EMBL/GenBank/DDBJ whole genome shotgun (WGS) entry which is preliminary data.</text>
</comment>
<protein>
    <recommendedName>
        <fullName evidence="5">DUF4179 domain-containing protein</fullName>
    </recommendedName>
</protein>
<reference evidence="3 4" key="1">
    <citation type="submission" date="2020-10" db="EMBL/GenBank/DDBJ databases">
        <title>Nocardioides sp. isolated from sludge.</title>
        <authorList>
            <person name="Zhang X."/>
        </authorList>
    </citation>
    <scope>NUCLEOTIDE SEQUENCE [LARGE SCALE GENOMIC DNA]</scope>
    <source>
        <strain evidence="3 4">Y6</strain>
    </source>
</reference>
<name>A0ABR9RWN3_9ACTN</name>
<keyword evidence="2" id="KW-0472">Membrane</keyword>
<feature type="region of interest" description="Disordered" evidence="1">
    <location>
        <begin position="254"/>
        <end position="279"/>
    </location>
</feature>
<feature type="transmembrane region" description="Helical" evidence="2">
    <location>
        <begin position="43"/>
        <end position="66"/>
    </location>
</feature>
<evidence type="ECO:0000256" key="1">
    <source>
        <dbReference type="SAM" id="MobiDB-lite"/>
    </source>
</evidence>
<keyword evidence="2" id="KW-1133">Transmembrane helix</keyword>
<dbReference type="Proteomes" id="UP000756387">
    <property type="component" value="Unassembled WGS sequence"/>
</dbReference>
<proteinExistence type="predicted"/>
<evidence type="ECO:0000256" key="2">
    <source>
        <dbReference type="SAM" id="Phobius"/>
    </source>
</evidence>
<sequence length="464" mass="48782">MNTLDDLRHTLDQHSHDASGLDPAARRDALGARITSAKRRRDAVRGGLVAATVVAVAGAVTLPMLGSDDGAGPAGRTLLGQQAPATVSTYDNTYRFLEGTEDPSASTLDIEVGHSDETRILTWATAGDDQDVRVDGPWEQRWDSSRADFDDWVTIPEGFEGTVTVTSATGSEGLGAALYAADPTLLPDVVEAFHGQYFRAEGPTTRRVGLAVGERGETELSFPYRDAGKGLSVVVSCKGVPAGLSVNTEVVGSGSSHGYSKECQGDDGGAGDGAGSLTKDLGLTRGHSVHLSDDGSQADGTARVWISRSVKDLTPLDPADYPEARLAAAAYTSVGETQDIAGVDWQAETIRWEQGHLWRLDRVVPDAANQSHDIADEAADAPILVQELTRSRGGLSLMASVRVDGEETGGSALVQPDNGTSWQTTVVAKGSKVVELRAEPQGRGSKGAEVDPSAQTLLIYRLVP</sequence>
<evidence type="ECO:0000313" key="4">
    <source>
        <dbReference type="Proteomes" id="UP000756387"/>
    </source>
</evidence>
<evidence type="ECO:0000313" key="3">
    <source>
        <dbReference type="EMBL" id="MBE7325989.1"/>
    </source>
</evidence>
<keyword evidence="4" id="KW-1185">Reference proteome</keyword>
<organism evidence="3 4">
    <name type="scientific">Nocardioides malaquae</name>
    <dbReference type="NCBI Taxonomy" id="2773426"/>
    <lineage>
        <taxon>Bacteria</taxon>
        <taxon>Bacillati</taxon>
        <taxon>Actinomycetota</taxon>
        <taxon>Actinomycetes</taxon>
        <taxon>Propionibacteriales</taxon>
        <taxon>Nocardioidaceae</taxon>
        <taxon>Nocardioides</taxon>
    </lineage>
</organism>